<dbReference type="GO" id="GO:0005829">
    <property type="term" value="C:cytosol"/>
    <property type="evidence" value="ECO:0007669"/>
    <property type="project" value="TreeGrafter"/>
</dbReference>
<evidence type="ECO:0000256" key="5">
    <source>
        <dbReference type="ARBA" id="ARBA00022833"/>
    </source>
</evidence>
<evidence type="ECO:0000313" key="14">
    <source>
        <dbReference type="Proteomes" id="UP000649617"/>
    </source>
</evidence>
<feature type="domain" description="Peptidase M16 N-terminal" evidence="9">
    <location>
        <begin position="2"/>
        <end position="122"/>
    </location>
</feature>
<sequence length="1202" mass="134224">MAVEVGSLEDPAHFQGLAHFCEHMVFLGSKKYPEEDTFSNRLAFFGGQSNAYTASDQTVYYAEVSDAGFQETFDIFAQFFVEPTFADDMVDKEINAVDSEHKKNMPDTTWRLFHLLKSRANPLSPVSQFSTGNLKTLKTDPEQEGRSLPEALKQFHKEHYCTSRMHLVIMQNSTVAQQLDAVHKSFDILNKRPKTCQPRPTYDNITMYSQELGNLGRKFTVHTDGAPQLWLLFPIVSLRGKYKEQPEAYIHYAMNHYGQGGLKALLKREELSLSYSTMVETSAAGTTLMVSFSLTERGVKESDLILEYFFAYFNTVRKHGVDKDILDKIQLLNQVMFDYQDRSGSESGYVTSLAGSLPNVEPQDVLTAGSLIDKIDLNLTSQLLKSIAPRNVNVALVTPQVPSRDVAAHQRHEQYYDFNYLEEALDEALLQRLEVAAGFGLQQPPALSYVPTNLKLISGSVPRSLPEKLLKEGMDLWWLGRGAFALPKAQVQIKLAYPRSATKSAARAVLAAMHSRLVQLVLEEPSDAFQMCGLSYGVTTGHDGLSISFFGFNEHLLQLIRLVIPKVRNPEVSQKEFEMARRQMVLDLSDVTGQQPYQHAMEAFDIVTVSDAHSRKDLLKAASDSWIVSVSEYEAMLRDMFANPKLTILVSGNLGRAEALHVADEVQEILTRKHEAHGILERIWLYFASLLHWRSATSVPAIGEDYPRVLNPQKDVEIRVGNPIPGDPNSATIVAYQFGVPSLADRVRFSLISSIIEWPVFQVLRTEHQLGYVVFGFTTTHLDILEIRVLVQGFRQPPDNVEELIESAVWNLTDTFASLSKEEFNVRKASLRRELQRPPANLAEFAGRFWGQIWDETYCFDKMDKELKFLDSADFESPASLLEVWKNTTQSTKTSNRKKLTVKLFGAEQKTGAASVPDASARQDLHVVTDVEHPGMEDACYMLELCALARRLKTCLLEAGEVVYLSRAEWMCQQMVGEFSVGVGYIGALDHLPKVSWAAAFGNKSALKEAVEAFGDTLAAISAKDREGKQPLHWAAHRGHRRMVRELIQLRADTDSKDNHGARPSHLAAFEGKERALRALLEDHRRQALARTDGGAEPLHLAATRGHTSVAKLLLAKKASPSARDNKGAEPLHMAAYEGHLSMVDLLLASRAAPNAGSDDGTEPAKLALARGHKELAQKLRNVTPQRPQGGRKGLGPLHEEF</sequence>
<evidence type="ECO:0000256" key="6">
    <source>
        <dbReference type="ARBA" id="ARBA00023049"/>
    </source>
</evidence>
<evidence type="ECO:0000259" key="12">
    <source>
        <dbReference type="Pfam" id="PF22456"/>
    </source>
</evidence>
<dbReference type="SUPFAM" id="SSF48403">
    <property type="entry name" value="Ankyrin repeat"/>
    <property type="match status" value="1"/>
</dbReference>
<dbReference type="InterPro" id="IPR050626">
    <property type="entry name" value="Peptidase_M16"/>
</dbReference>
<dbReference type="SUPFAM" id="SSF63411">
    <property type="entry name" value="LuxS/MPP-like metallohydrolase"/>
    <property type="match status" value="4"/>
</dbReference>
<feature type="region of interest" description="Disordered" evidence="8">
    <location>
        <begin position="1178"/>
        <end position="1202"/>
    </location>
</feature>
<reference evidence="13" key="1">
    <citation type="submission" date="2021-02" db="EMBL/GenBank/DDBJ databases">
        <authorList>
            <person name="Dougan E. K."/>
            <person name="Rhodes N."/>
            <person name="Thang M."/>
            <person name="Chan C."/>
        </authorList>
    </citation>
    <scope>NUCLEOTIDE SEQUENCE</scope>
</reference>
<evidence type="ECO:0000256" key="4">
    <source>
        <dbReference type="ARBA" id="ARBA00022801"/>
    </source>
</evidence>
<dbReference type="OrthoDB" id="952271at2759"/>
<dbReference type="InterPro" id="IPR007863">
    <property type="entry name" value="Peptidase_M16_C"/>
</dbReference>
<gene>
    <name evidence="13" type="primary">IDE</name>
    <name evidence="13" type="ORF">SPIL2461_LOCUS17135</name>
</gene>
<feature type="domain" description="Peptidase M16 C-terminal" evidence="10">
    <location>
        <begin position="149"/>
        <end position="330"/>
    </location>
</feature>
<evidence type="ECO:0000256" key="1">
    <source>
        <dbReference type="ARBA" id="ARBA00007261"/>
    </source>
</evidence>
<evidence type="ECO:0000256" key="8">
    <source>
        <dbReference type="SAM" id="MobiDB-lite"/>
    </source>
</evidence>
<dbReference type="EMBL" id="CAJNIZ010042971">
    <property type="protein sequence ID" value="CAE7645022.1"/>
    <property type="molecule type" value="Genomic_DNA"/>
</dbReference>
<feature type="repeat" description="ANK" evidence="7">
    <location>
        <begin position="1027"/>
        <end position="1059"/>
    </location>
</feature>
<dbReference type="SMART" id="SM00248">
    <property type="entry name" value="ANK"/>
    <property type="match status" value="4"/>
</dbReference>
<comment type="similarity">
    <text evidence="1">Belongs to the peptidase M16 family.</text>
</comment>
<keyword evidence="14" id="KW-1185">Reference proteome</keyword>
<dbReference type="Pfam" id="PF16187">
    <property type="entry name" value="Peptidase_M16_M"/>
    <property type="match status" value="1"/>
</dbReference>
<dbReference type="Pfam" id="PF12796">
    <property type="entry name" value="Ank_2"/>
    <property type="match status" value="2"/>
</dbReference>
<dbReference type="PROSITE" id="PS50297">
    <property type="entry name" value="ANK_REP_REGION"/>
    <property type="match status" value="3"/>
</dbReference>
<dbReference type="Gene3D" id="1.25.40.20">
    <property type="entry name" value="Ankyrin repeat-containing domain"/>
    <property type="match status" value="1"/>
</dbReference>
<feature type="domain" description="Peptidase M16 middle/third" evidence="11">
    <location>
        <begin position="337"/>
        <end position="621"/>
    </location>
</feature>
<dbReference type="PROSITE" id="PS50088">
    <property type="entry name" value="ANK_REPEAT"/>
    <property type="match status" value="3"/>
</dbReference>
<dbReference type="AlphaFoldDB" id="A0A812VRH0"/>
<organism evidence="13 14">
    <name type="scientific">Symbiodinium pilosum</name>
    <name type="common">Dinoflagellate</name>
    <dbReference type="NCBI Taxonomy" id="2952"/>
    <lineage>
        <taxon>Eukaryota</taxon>
        <taxon>Sar</taxon>
        <taxon>Alveolata</taxon>
        <taxon>Dinophyceae</taxon>
        <taxon>Suessiales</taxon>
        <taxon>Symbiodiniaceae</taxon>
        <taxon>Symbiodinium</taxon>
    </lineage>
</organism>
<dbReference type="Pfam" id="PF05193">
    <property type="entry name" value="Peptidase_M16_C"/>
    <property type="match status" value="1"/>
</dbReference>
<keyword evidence="4" id="KW-0378">Hydrolase</keyword>
<keyword evidence="6" id="KW-0482">Metalloprotease</keyword>
<dbReference type="Pfam" id="PF00675">
    <property type="entry name" value="Peptidase_M16"/>
    <property type="match status" value="1"/>
</dbReference>
<dbReference type="InterPro" id="IPR036770">
    <property type="entry name" value="Ankyrin_rpt-contain_sf"/>
</dbReference>
<evidence type="ECO:0000259" key="11">
    <source>
        <dbReference type="Pfam" id="PF16187"/>
    </source>
</evidence>
<comment type="caution">
    <text evidence="13">The sequence shown here is derived from an EMBL/GenBank/DDBJ whole genome shotgun (WGS) entry which is preliminary data.</text>
</comment>
<dbReference type="InterPro" id="IPR002110">
    <property type="entry name" value="Ankyrin_rpt"/>
</dbReference>
<keyword evidence="7" id="KW-0040">ANK repeat</keyword>
<dbReference type="PROSITE" id="PS00143">
    <property type="entry name" value="INSULINASE"/>
    <property type="match status" value="1"/>
</dbReference>
<dbReference type="InterPro" id="IPR011249">
    <property type="entry name" value="Metalloenz_LuxS/M16"/>
</dbReference>
<keyword evidence="5" id="KW-0862">Zinc</keyword>
<accession>A0A812VRH0</accession>
<dbReference type="Proteomes" id="UP000649617">
    <property type="component" value="Unassembled WGS sequence"/>
</dbReference>
<dbReference type="InterPro" id="IPR011765">
    <property type="entry name" value="Pept_M16_N"/>
</dbReference>
<dbReference type="PANTHER" id="PTHR43690">
    <property type="entry name" value="NARDILYSIN"/>
    <property type="match status" value="1"/>
</dbReference>
<evidence type="ECO:0000313" key="13">
    <source>
        <dbReference type="EMBL" id="CAE7645022.1"/>
    </source>
</evidence>
<evidence type="ECO:0000256" key="7">
    <source>
        <dbReference type="PROSITE-ProRule" id="PRU00023"/>
    </source>
</evidence>
<evidence type="ECO:0000256" key="3">
    <source>
        <dbReference type="ARBA" id="ARBA00022723"/>
    </source>
</evidence>
<dbReference type="InterPro" id="IPR032632">
    <property type="entry name" value="Peptidase_M16_M"/>
</dbReference>
<dbReference type="Pfam" id="PF22456">
    <property type="entry name" value="PqqF-like_C_4"/>
    <property type="match status" value="1"/>
</dbReference>
<dbReference type="InterPro" id="IPR001431">
    <property type="entry name" value="Pept_M16_Zn_BS"/>
</dbReference>
<keyword evidence="2" id="KW-0645">Protease</keyword>
<proteinExistence type="inferred from homology"/>
<dbReference type="GO" id="GO:0051603">
    <property type="term" value="P:proteolysis involved in protein catabolic process"/>
    <property type="evidence" value="ECO:0007669"/>
    <property type="project" value="TreeGrafter"/>
</dbReference>
<dbReference type="GO" id="GO:0043171">
    <property type="term" value="P:peptide catabolic process"/>
    <property type="evidence" value="ECO:0007669"/>
    <property type="project" value="TreeGrafter"/>
</dbReference>
<dbReference type="Gene3D" id="3.30.830.10">
    <property type="entry name" value="Metalloenzyme, LuxS/M16 peptidase-like"/>
    <property type="match status" value="4"/>
</dbReference>
<keyword evidence="3" id="KW-0479">Metal-binding</keyword>
<dbReference type="InterPro" id="IPR054734">
    <property type="entry name" value="PqqF-like_C_4"/>
</dbReference>
<feature type="repeat" description="ANK" evidence="7">
    <location>
        <begin position="1127"/>
        <end position="1159"/>
    </location>
</feature>
<dbReference type="GO" id="GO:0005739">
    <property type="term" value="C:mitochondrion"/>
    <property type="evidence" value="ECO:0007669"/>
    <property type="project" value="TreeGrafter"/>
</dbReference>
<dbReference type="PANTHER" id="PTHR43690:SF18">
    <property type="entry name" value="INSULIN-DEGRADING ENZYME-RELATED"/>
    <property type="match status" value="1"/>
</dbReference>
<feature type="repeat" description="ANK" evidence="7">
    <location>
        <begin position="1094"/>
        <end position="1126"/>
    </location>
</feature>
<evidence type="ECO:0000259" key="10">
    <source>
        <dbReference type="Pfam" id="PF05193"/>
    </source>
</evidence>
<protein>
    <submittedName>
        <fullName evidence="13">IDE protein</fullName>
    </submittedName>
</protein>
<dbReference type="GO" id="GO:0004222">
    <property type="term" value="F:metalloendopeptidase activity"/>
    <property type="evidence" value="ECO:0007669"/>
    <property type="project" value="InterPro"/>
</dbReference>
<evidence type="ECO:0000259" key="9">
    <source>
        <dbReference type="Pfam" id="PF00675"/>
    </source>
</evidence>
<feature type="domain" description="Coenzyme PQQ synthesis protein F-like C-terminal lobe" evidence="12">
    <location>
        <begin position="751"/>
        <end position="850"/>
    </location>
</feature>
<evidence type="ECO:0000256" key="2">
    <source>
        <dbReference type="ARBA" id="ARBA00022670"/>
    </source>
</evidence>
<dbReference type="GO" id="GO:0046872">
    <property type="term" value="F:metal ion binding"/>
    <property type="evidence" value="ECO:0007669"/>
    <property type="project" value="UniProtKB-KW"/>
</dbReference>
<name>A0A812VRH0_SYMPI</name>